<evidence type="ECO:0000313" key="9">
    <source>
        <dbReference type="EMBL" id="KAL3386084.1"/>
    </source>
</evidence>
<keyword evidence="4" id="KW-0378">Hydrolase</keyword>
<keyword evidence="3" id="KW-0677">Repeat</keyword>
<evidence type="ECO:0000256" key="4">
    <source>
        <dbReference type="ARBA" id="ARBA00022801"/>
    </source>
</evidence>
<dbReference type="Proteomes" id="UP001627154">
    <property type="component" value="Unassembled WGS sequence"/>
</dbReference>
<organism evidence="9 10">
    <name type="scientific">Trichogramma kaykai</name>
    <dbReference type="NCBI Taxonomy" id="54128"/>
    <lineage>
        <taxon>Eukaryota</taxon>
        <taxon>Metazoa</taxon>
        <taxon>Ecdysozoa</taxon>
        <taxon>Arthropoda</taxon>
        <taxon>Hexapoda</taxon>
        <taxon>Insecta</taxon>
        <taxon>Pterygota</taxon>
        <taxon>Neoptera</taxon>
        <taxon>Endopterygota</taxon>
        <taxon>Hymenoptera</taxon>
        <taxon>Apocrita</taxon>
        <taxon>Proctotrupomorpha</taxon>
        <taxon>Chalcidoidea</taxon>
        <taxon>Trichogrammatidae</taxon>
        <taxon>Trichogramma</taxon>
    </lineage>
</organism>
<name>A0ABD2VZA2_9HYME</name>
<dbReference type="SUPFAM" id="SSF50978">
    <property type="entry name" value="WD40 repeat-like"/>
    <property type="match status" value="1"/>
</dbReference>
<comment type="similarity">
    <text evidence="5">Belongs to the DPH7 family.</text>
</comment>
<evidence type="ECO:0000256" key="7">
    <source>
        <dbReference type="ARBA" id="ARBA00047551"/>
    </source>
</evidence>
<keyword evidence="10" id="KW-1185">Reference proteome</keyword>
<dbReference type="SMART" id="SM00320">
    <property type="entry name" value="WD40"/>
    <property type="match status" value="4"/>
</dbReference>
<gene>
    <name evidence="9" type="ORF">TKK_018302</name>
</gene>
<evidence type="ECO:0000256" key="1">
    <source>
        <dbReference type="ARBA" id="ARBA00005156"/>
    </source>
</evidence>
<dbReference type="Gene3D" id="2.130.10.10">
    <property type="entry name" value="YVTN repeat-like/Quinoprotein amine dehydrogenase"/>
    <property type="match status" value="1"/>
</dbReference>
<keyword evidence="2 8" id="KW-0853">WD repeat</keyword>
<reference evidence="9 10" key="1">
    <citation type="journal article" date="2024" name="bioRxiv">
        <title>A reference genome for Trichogramma kaykai: A tiny desert-dwelling parasitoid wasp with competing sex-ratio distorters.</title>
        <authorList>
            <person name="Culotta J."/>
            <person name="Lindsey A.R."/>
        </authorList>
    </citation>
    <scope>NUCLEOTIDE SEQUENCE [LARGE SCALE GENOMIC DNA]</scope>
    <source>
        <strain evidence="9 10">KSX58</strain>
    </source>
</reference>
<dbReference type="InterPro" id="IPR036322">
    <property type="entry name" value="WD40_repeat_dom_sf"/>
</dbReference>
<comment type="pathway">
    <text evidence="1">Protein modification; peptidyl-diphthamide biosynthesis.</text>
</comment>
<accession>A0ABD2VZA2</accession>
<evidence type="ECO:0000256" key="8">
    <source>
        <dbReference type="PROSITE-ProRule" id="PRU00221"/>
    </source>
</evidence>
<dbReference type="PROSITE" id="PS50082">
    <property type="entry name" value="WD_REPEATS_2"/>
    <property type="match status" value="1"/>
</dbReference>
<dbReference type="InterPro" id="IPR015943">
    <property type="entry name" value="WD40/YVTN_repeat-like_dom_sf"/>
</dbReference>
<comment type="caution">
    <text evidence="9">The sequence shown here is derived from an EMBL/GenBank/DDBJ whole genome shotgun (WGS) entry which is preliminary data.</text>
</comment>
<feature type="repeat" description="WD" evidence="8">
    <location>
        <begin position="214"/>
        <end position="256"/>
    </location>
</feature>
<dbReference type="InterPro" id="IPR052415">
    <property type="entry name" value="Diphthine_MTase"/>
</dbReference>
<comment type="catalytic activity">
    <reaction evidence="7">
        <text>diphthine methyl ester-[translation elongation factor 2] + H2O = diphthine-[translation elongation factor 2] + methanol + H(+)</text>
        <dbReference type="Rhea" id="RHEA:42656"/>
        <dbReference type="Rhea" id="RHEA-COMP:10172"/>
        <dbReference type="Rhea" id="RHEA-COMP:10173"/>
        <dbReference type="ChEBI" id="CHEBI:15377"/>
        <dbReference type="ChEBI" id="CHEBI:15378"/>
        <dbReference type="ChEBI" id="CHEBI:17790"/>
        <dbReference type="ChEBI" id="CHEBI:79005"/>
        <dbReference type="ChEBI" id="CHEBI:82696"/>
        <dbReference type="EC" id="3.1.1.97"/>
    </reaction>
</comment>
<proteinExistence type="inferred from homology"/>
<dbReference type="EMBL" id="JBJJXI010000148">
    <property type="protein sequence ID" value="KAL3386084.1"/>
    <property type="molecule type" value="Genomic_DNA"/>
</dbReference>
<dbReference type="PANTHER" id="PTHR46042:SF1">
    <property type="entry name" value="DIPHTHINE METHYLTRANSFERASE"/>
    <property type="match status" value="1"/>
</dbReference>
<evidence type="ECO:0000256" key="5">
    <source>
        <dbReference type="ARBA" id="ARBA00038092"/>
    </source>
</evidence>
<evidence type="ECO:0000313" key="10">
    <source>
        <dbReference type="Proteomes" id="UP001627154"/>
    </source>
</evidence>
<dbReference type="Pfam" id="PF00400">
    <property type="entry name" value="WD40"/>
    <property type="match status" value="1"/>
</dbReference>
<dbReference type="GO" id="GO:0061685">
    <property type="term" value="F:diphthine methylesterase activity"/>
    <property type="evidence" value="ECO:0007669"/>
    <property type="project" value="UniProtKB-EC"/>
</dbReference>
<evidence type="ECO:0000256" key="3">
    <source>
        <dbReference type="ARBA" id="ARBA00022737"/>
    </source>
</evidence>
<sequence>MFKTLQTFDTELSADSVEWCPHENFADLMVCGTYELKVEDEGSSKRERIGRIYLMKLNEQRCGLDVLQTIEVSAVLDMKWSRTSSCSRVMLGVASADGCLRIYELQRVEEEPRLELIGQTRLGDDEEEERLALSLDWAADRTRLTLSDSKGCVSCWQFQADTGNFERLVEWSAHDFEAWIACFDLRNSEVVYTGGDDLKMRSFDLRSGPIATNSRSHGAGVTSLQFHPTKEHSFVSGSYDEQLRHWDTRQLKRAVHELPLGGGLWRLKYEPSPRQPPRYLLAAGMYGGFFLVDALDREQPRVVENFQEHKSIAYGCDWSYRTRAEDDPPLVATCSFYDHCLKLCSIDTEKC</sequence>
<evidence type="ECO:0000256" key="2">
    <source>
        <dbReference type="ARBA" id="ARBA00022574"/>
    </source>
</evidence>
<dbReference type="PANTHER" id="PTHR46042">
    <property type="entry name" value="DIPHTHINE METHYLTRANSFERASE"/>
    <property type="match status" value="1"/>
</dbReference>
<dbReference type="EC" id="3.1.1.97" evidence="6"/>
<protein>
    <recommendedName>
        <fullName evidence="6">methylated diphthine methylhydrolase</fullName>
        <ecNumber evidence="6">3.1.1.97</ecNumber>
    </recommendedName>
</protein>
<dbReference type="PROSITE" id="PS50294">
    <property type="entry name" value="WD_REPEATS_REGION"/>
    <property type="match status" value="1"/>
</dbReference>
<dbReference type="AlphaFoldDB" id="A0ABD2VZA2"/>
<dbReference type="InterPro" id="IPR001680">
    <property type="entry name" value="WD40_rpt"/>
</dbReference>
<evidence type="ECO:0000256" key="6">
    <source>
        <dbReference type="ARBA" id="ARBA00039131"/>
    </source>
</evidence>